<dbReference type="AlphaFoldDB" id="A0AAW7XDV4"/>
<dbReference type="RefSeq" id="WP_303494249.1">
    <property type="nucleotide sequence ID" value="NZ_JAUOPB010000052.1"/>
</dbReference>
<dbReference type="Proteomes" id="UP001169760">
    <property type="component" value="Unassembled WGS sequence"/>
</dbReference>
<gene>
    <name evidence="1" type="ORF">Q4521_20840</name>
</gene>
<accession>A0AAW7XDV4</accession>
<name>A0AAW7XDV4_9GAMM</name>
<reference evidence="1" key="1">
    <citation type="submission" date="2023-07" db="EMBL/GenBank/DDBJ databases">
        <title>Genome content predicts the carbon catabolic preferences of heterotrophic bacteria.</title>
        <authorList>
            <person name="Gralka M."/>
        </authorList>
    </citation>
    <scope>NUCLEOTIDE SEQUENCE</scope>
    <source>
        <strain evidence="1">I3M17_2</strain>
    </source>
</reference>
<feature type="non-terminal residue" evidence="1">
    <location>
        <position position="142"/>
    </location>
</feature>
<proteinExistence type="predicted"/>
<dbReference type="EMBL" id="JAUOPB010000052">
    <property type="protein sequence ID" value="MDO6424943.1"/>
    <property type="molecule type" value="Genomic_DNA"/>
</dbReference>
<feature type="non-terminal residue" evidence="1">
    <location>
        <position position="1"/>
    </location>
</feature>
<comment type="caution">
    <text evidence="1">The sequence shown here is derived from an EMBL/GenBank/DDBJ whole genome shotgun (WGS) entry which is preliminary data.</text>
</comment>
<organism evidence="1 2">
    <name type="scientific">Saccharophagus degradans</name>
    <dbReference type="NCBI Taxonomy" id="86304"/>
    <lineage>
        <taxon>Bacteria</taxon>
        <taxon>Pseudomonadati</taxon>
        <taxon>Pseudomonadota</taxon>
        <taxon>Gammaproteobacteria</taxon>
        <taxon>Cellvibrionales</taxon>
        <taxon>Cellvibrionaceae</taxon>
        <taxon>Saccharophagus</taxon>
    </lineage>
</organism>
<sequence>NELFTKIPPEKVLEYNTDAIQIQNQLTSIVKNAEKIYQNIKEIRKADNDDVIKITPQQTHSFVNDFIDFIDQIVLVGINITDKMQTTETYENHKNNYNNIKPFINTAKQANDIVLSLNEKKYANAVLTALKIPEEISSDTYT</sequence>
<evidence type="ECO:0000313" key="1">
    <source>
        <dbReference type="EMBL" id="MDO6424943.1"/>
    </source>
</evidence>
<protein>
    <submittedName>
        <fullName evidence="1">Uncharacterized protein</fullName>
    </submittedName>
</protein>
<evidence type="ECO:0000313" key="2">
    <source>
        <dbReference type="Proteomes" id="UP001169760"/>
    </source>
</evidence>